<dbReference type="Gene3D" id="2.170.150.10">
    <property type="entry name" value="Metal Binding Protein, Guanine Nucleotide Exchange Factor, Chain A"/>
    <property type="match status" value="2"/>
</dbReference>
<dbReference type="InterPro" id="IPR011323">
    <property type="entry name" value="Mss4/transl-control_tumour"/>
</dbReference>
<dbReference type="InterPro" id="IPR018105">
    <property type="entry name" value="Translational_control_tumour_p"/>
</dbReference>
<feature type="domain" description="TCTP" evidence="5">
    <location>
        <begin position="1"/>
        <end position="97"/>
    </location>
</feature>
<feature type="non-terminal residue" evidence="6">
    <location>
        <position position="1"/>
    </location>
</feature>
<comment type="subunit">
    <text evidence="3">Homodimer. Interacts with STEAP3. Interacts with TSC22D1; interaction results in the destabilization of TSC22D1 protein.</text>
</comment>
<evidence type="ECO:0000256" key="4">
    <source>
        <dbReference type="PROSITE-ProRule" id="PRU01133"/>
    </source>
</evidence>
<comment type="similarity">
    <text evidence="4">Belongs to the TCTP family.</text>
</comment>
<comment type="caution">
    <text evidence="6">The sequence shown here is derived from an EMBL/GenBank/DDBJ whole genome shotgun (WGS) entry which is preliminary data.</text>
</comment>
<evidence type="ECO:0000313" key="7">
    <source>
        <dbReference type="Proteomes" id="UP000326458"/>
    </source>
</evidence>
<evidence type="ECO:0000313" key="6">
    <source>
        <dbReference type="EMBL" id="KAB0357652.1"/>
    </source>
</evidence>
<evidence type="ECO:0000256" key="2">
    <source>
        <dbReference type="ARBA" id="ARBA00046053"/>
    </source>
</evidence>
<dbReference type="PROSITE" id="PS51797">
    <property type="entry name" value="TCTP_3"/>
    <property type="match status" value="1"/>
</dbReference>
<dbReference type="AlphaFoldDB" id="A0A5N3W7K4"/>
<dbReference type="InterPro" id="IPR011057">
    <property type="entry name" value="Mss4-like_sf"/>
</dbReference>
<keyword evidence="7" id="KW-1185">Reference proteome</keyword>
<dbReference type="InterPro" id="IPR034737">
    <property type="entry name" value="TCTP"/>
</dbReference>
<dbReference type="Proteomes" id="UP000326458">
    <property type="component" value="Unassembled WGS sequence"/>
</dbReference>
<dbReference type="PANTHER" id="PTHR11991:SF0">
    <property type="entry name" value="TRANSLATIONALLY-CONTROLLED TUMOR PROTEIN"/>
    <property type="match status" value="1"/>
</dbReference>
<dbReference type="PANTHER" id="PTHR11991">
    <property type="entry name" value="TRANSLATIONALLY CONTROLLED TUMOR PROTEIN-RELATED"/>
    <property type="match status" value="1"/>
</dbReference>
<protein>
    <recommendedName>
        <fullName evidence="1">Translationally-controlled tumor protein</fullName>
    </recommendedName>
</protein>
<evidence type="ECO:0000256" key="1">
    <source>
        <dbReference type="ARBA" id="ARBA00040832"/>
    </source>
</evidence>
<dbReference type="EMBL" id="VCEA01000001">
    <property type="protein sequence ID" value="KAB0357652.1"/>
    <property type="molecule type" value="Genomic_DNA"/>
</dbReference>
<dbReference type="GO" id="GO:0005509">
    <property type="term" value="F:calcium ion binding"/>
    <property type="evidence" value="ECO:0007669"/>
    <property type="project" value="TreeGrafter"/>
</dbReference>
<sequence length="97" mass="10692">EVADGLCLEVEGKLVSSTEGNVDDSLIDGNVNTGVNIVFNHHFQETSFTKRRLQETRKVKPFMAGATEQIKPIVTNFKNRQSFTGGNTNPMVVLPDL</sequence>
<dbReference type="SUPFAM" id="SSF51316">
    <property type="entry name" value="Mss4-like"/>
    <property type="match status" value="1"/>
</dbReference>
<comment type="function">
    <text evidence="2">Involved in calcium binding and microtubule stabilization. Acts as a negative regulator of TSC22D1-mediated apoptosis, via interaction with and destabilization of TSC22D1 protein.</text>
</comment>
<reference evidence="6 7" key="1">
    <citation type="submission" date="2019-06" db="EMBL/GenBank/DDBJ databases">
        <title>Discovery of a novel chromosome fission-fusion reversal in muntjac.</title>
        <authorList>
            <person name="Mudd A.B."/>
            <person name="Bredeson J.V."/>
            <person name="Baum R."/>
            <person name="Hockemeyer D."/>
            <person name="Rokhsar D.S."/>
        </authorList>
    </citation>
    <scope>NUCLEOTIDE SEQUENCE [LARGE SCALE GENOMIC DNA]</scope>
    <source>
        <strain evidence="6">UTSW_UCB_Mm</strain>
        <tissue evidence="6">Fibroblast cell line</tissue>
    </source>
</reference>
<proteinExistence type="inferred from homology"/>
<evidence type="ECO:0000256" key="3">
    <source>
        <dbReference type="ARBA" id="ARBA00047116"/>
    </source>
</evidence>
<gene>
    <name evidence="6" type="ORF">FD754_001808</name>
</gene>
<accession>A0A5N3W7K4</accession>
<dbReference type="GO" id="GO:0005737">
    <property type="term" value="C:cytoplasm"/>
    <property type="evidence" value="ECO:0007669"/>
    <property type="project" value="TreeGrafter"/>
</dbReference>
<name>A0A5N3W7K4_MUNMU</name>
<organism evidence="6 7">
    <name type="scientific">Muntiacus muntjak</name>
    <name type="common">Barking deer</name>
    <name type="synonym">Indian muntjac</name>
    <dbReference type="NCBI Taxonomy" id="9888"/>
    <lineage>
        <taxon>Eukaryota</taxon>
        <taxon>Metazoa</taxon>
        <taxon>Chordata</taxon>
        <taxon>Craniata</taxon>
        <taxon>Vertebrata</taxon>
        <taxon>Euteleostomi</taxon>
        <taxon>Mammalia</taxon>
        <taxon>Eutheria</taxon>
        <taxon>Laurasiatheria</taxon>
        <taxon>Artiodactyla</taxon>
        <taxon>Ruminantia</taxon>
        <taxon>Pecora</taxon>
        <taxon>Cervidae</taxon>
        <taxon>Muntiacinae</taxon>
        <taxon>Muntiacus</taxon>
    </lineage>
</organism>
<evidence type="ECO:0000259" key="5">
    <source>
        <dbReference type="PROSITE" id="PS51797"/>
    </source>
</evidence>